<dbReference type="PROSITE" id="PS50222">
    <property type="entry name" value="EF_HAND_2"/>
    <property type="match status" value="2"/>
</dbReference>
<evidence type="ECO:0000313" key="13">
    <source>
        <dbReference type="Proteomes" id="UP000030759"/>
    </source>
</evidence>
<keyword evidence="5" id="KW-0106">Calcium</keyword>
<feature type="compositionally biased region" description="Basic and acidic residues" evidence="10">
    <location>
        <begin position="229"/>
        <end position="245"/>
    </location>
</feature>
<keyword evidence="6" id="KW-0282">Flagellum</keyword>
<dbReference type="GO" id="GO:0005509">
    <property type="term" value="F:calcium ion binding"/>
    <property type="evidence" value="ECO:0007669"/>
    <property type="project" value="InterPro"/>
</dbReference>
<dbReference type="Gene3D" id="1.10.238.10">
    <property type="entry name" value="EF-hand"/>
    <property type="match status" value="1"/>
</dbReference>
<feature type="region of interest" description="Disordered" evidence="10">
    <location>
        <begin position="179"/>
        <end position="251"/>
    </location>
</feature>
<dbReference type="PROSITE" id="PS00018">
    <property type="entry name" value="EF_HAND_1"/>
    <property type="match status" value="1"/>
</dbReference>
<feature type="compositionally biased region" description="Basic and acidic residues" evidence="10">
    <location>
        <begin position="179"/>
        <end position="189"/>
    </location>
</feature>
<reference evidence="13" key="1">
    <citation type="journal article" date="2013" name="Nat. Biotechnol.">
        <title>Chinese hamster genome sequenced from sorted chromosomes.</title>
        <authorList>
            <person name="Brinkrolf K."/>
            <person name="Rupp O."/>
            <person name="Laux H."/>
            <person name="Kollin F."/>
            <person name="Ernst W."/>
            <person name="Linke B."/>
            <person name="Kofler R."/>
            <person name="Romand S."/>
            <person name="Hesse F."/>
            <person name="Budach W.E."/>
            <person name="Galosy S."/>
            <person name="Muller D."/>
            <person name="Noll T."/>
            <person name="Wienberg J."/>
            <person name="Jostock T."/>
            <person name="Leonard M."/>
            <person name="Grillari J."/>
            <person name="Tauch A."/>
            <person name="Goesmann A."/>
            <person name="Helk B."/>
            <person name="Mott J.E."/>
            <person name="Puhler A."/>
            <person name="Borth N."/>
        </authorList>
    </citation>
    <scope>NUCLEOTIDE SEQUENCE [LARGE SCALE GENOMIC DNA]</scope>
    <source>
        <strain evidence="13">17A/GY</strain>
    </source>
</reference>
<sequence>MCSFMRVRSPKALQTSLEPSTAFPLEMSSLGRMRAPETTEVGLTQEQKEDIIDRTHRDSKSLSELGFEMRQRQNRRWRERISSPETKSPPSHALGVDLERRTISRTPVELSNLGFHRGYTLQAPKTLGVLPGRVGSENEGLPPGPPLGAEPGSPQAAASTGRSVACGPAWMEEPVEGLEQRKELEKEPTYVRNPYAKTPPKEVDIGLPQTQETGEAENAEPQIGLVTEPSERPFARQPEDTKEPEATEPGVEAPTHIRPIYSGKFFDRMPCWPSAGKVKPVGYRVATCLTEKLPRLITPPEAKKYFNFRYPPTGAERVFYGRANDPQISPYLTHGIRSQIPVTVSTLVNPQPITKFQQKFKDKKESIYFSNQRAPLGKSHDQTPGLPKGLDVINTTFGTPIIREQCASAIVNPPKPSEDVLKEGLEGHDLYVVSHHDYFAGEAKNRKYNPESFQRFKLYGGPTPHFNDGRTMAKTLHWLHELQMERGAKITSKRFDDFKEKFQHKVGRVLDPMSIGESLWVVKGLKQTCSFQLQVVENLTKESVFSHSIAETMNIAPGHTFGACLKPEEYGVGDLIHYRLPGEYLRGKDRQRALIAAARHHLKKFNYQHFDTLLSAFRHYDKARDGMIDREELHESCDQANLHLDEVLLNQLFEYCDVDQDGLINFVEFANFLNWKDNVPLTEYEKRVIIKGRKQDCKNITETNMREVKPTLLIQPEDIVPKEPGSSEETVRVLLRPSDKVSNHYKTTSSEINGIVGAVPPMCYPIYGVPMIRSDIPAPRIRRVGDVNNYGEEGNAYSLLHPSIFSQKGVFETDFFKTRSKEEISDILTNIGVKLSEEEFENVWNLASKKHHRGEVCVETIRNVLDELQHASRDCKTVM</sequence>
<dbReference type="SUPFAM" id="SSF47473">
    <property type="entry name" value="EF-hand"/>
    <property type="match status" value="1"/>
</dbReference>
<keyword evidence="7" id="KW-0969">Cilium</keyword>
<dbReference type="EMBL" id="KE664329">
    <property type="protein sequence ID" value="ERE90049.1"/>
    <property type="molecule type" value="Genomic_DNA"/>
</dbReference>
<dbReference type="PANTHER" id="PTHR12086">
    <property type="entry name" value="EF-HAND DOMAIN C-TERMINAL CONTAINING PROTEIN"/>
    <property type="match status" value="1"/>
</dbReference>
<evidence type="ECO:0000256" key="9">
    <source>
        <dbReference type="ARBA" id="ARBA00023273"/>
    </source>
</evidence>
<dbReference type="AlphaFoldDB" id="A0A061ILM5"/>
<dbReference type="InterPro" id="IPR011992">
    <property type="entry name" value="EF-hand-dom_pair"/>
</dbReference>
<dbReference type="InterPro" id="IPR018247">
    <property type="entry name" value="EF_Hand_1_Ca_BS"/>
</dbReference>
<evidence type="ECO:0000256" key="1">
    <source>
        <dbReference type="ARBA" id="ARBA00004611"/>
    </source>
</evidence>
<evidence type="ECO:0000256" key="7">
    <source>
        <dbReference type="ARBA" id="ARBA00023069"/>
    </source>
</evidence>
<dbReference type="Proteomes" id="UP000030759">
    <property type="component" value="Unassembled WGS sequence"/>
</dbReference>
<dbReference type="InterPro" id="IPR040193">
    <property type="entry name" value="EFHC1/EFHC2/EFHB"/>
</dbReference>
<evidence type="ECO:0000256" key="3">
    <source>
        <dbReference type="ARBA" id="ARBA00022723"/>
    </source>
</evidence>
<evidence type="ECO:0000256" key="8">
    <source>
        <dbReference type="ARBA" id="ARBA00023212"/>
    </source>
</evidence>
<feature type="domain" description="EF-hand" evidence="11">
    <location>
        <begin position="644"/>
        <end position="679"/>
    </location>
</feature>
<keyword evidence="3" id="KW-0479">Metal-binding</keyword>
<dbReference type="SMART" id="SM00054">
    <property type="entry name" value="EFh"/>
    <property type="match status" value="2"/>
</dbReference>
<dbReference type="GO" id="GO:0005879">
    <property type="term" value="C:axonemal microtubule"/>
    <property type="evidence" value="ECO:0007669"/>
    <property type="project" value="UniProtKB-ARBA"/>
</dbReference>
<protein>
    <submittedName>
        <fullName evidence="12">EF-hand domain-containing family member B</fullName>
    </submittedName>
</protein>
<evidence type="ECO:0000256" key="4">
    <source>
        <dbReference type="ARBA" id="ARBA00022737"/>
    </source>
</evidence>
<dbReference type="InterPro" id="IPR002048">
    <property type="entry name" value="EF_hand_dom"/>
</dbReference>
<keyword evidence="4" id="KW-0677">Repeat</keyword>
<dbReference type="Pfam" id="PF25325">
    <property type="entry name" value="EF-hand_EFHB_C"/>
    <property type="match status" value="1"/>
</dbReference>
<evidence type="ECO:0000313" key="12">
    <source>
        <dbReference type="EMBL" id="ERE90049.1"/>
    </source>
</evidence>
<evidence type="ECO:0000256" key="2">
    <source>
        <dbReference type="ARBA" id="ARBA00022490"/>
    </source>
</evidence>
<feature type="region of interest" description="Disordered" evidence="10">
    <location>
        <begin position="130"/>
        <end position="163"/>
    </location>
</feature>
<gene>
    <name evidence="12" type="ORF">H671_1g1925</name>
</gene>
<accession>A0A061ILM5</accession>
<keyword evidence="2" id="KW-0963">Cytoplasm</keyword>
<dbReference type="InterPro" id="IPR057428">
    <property type="entry name" value="EFHB_EF-hand_C"/>
</dbReference>
<evidence type="ECO:0000256" key="5">
    <source>
        <dbReference type="ARBA" id="ARBA00022837"/>
    </source>
</evidence>
<dbReference type="Pfam" id="PF13499">
    <property type="entry name" value="EF-hand_7"/>
    <property type="match status" value="1"/>
</dbReference>
<name>A0A061ILM5_CRIGR</name>
<dbReference type="CDD" id="cd00051">
    <property type="entry name" value="EFh"/>
    <property type="match status" value="1"/>
</dbReference>
<organism evidence="12 13">
    <name type="scientific">Cricetulus griseus</name>
    <name type="common">Chinese hamster</name>
    <name type="synonym">Cricetulus barabensis griseus</name>
    <dbReference type="NCBI Taxonomy" id="10029"/>
    <lineage>
        <taxon>Eukaryota</taxon>
        <taxon>Metazoa</taxon>
        <taxon>Chordata</taxon>
        <taxon>Craniata</taxon>
        <taxon>Vertebrata</taxon>
        <taxon>Euteleostomi</taxon>
        <taxon>Mammalia</taxon>
        <taxon>Eutheria</taxon>
        <taxon>Euarchontoglires</taxon>
        <taxon>Glires</taxon>
        <taxon>Rodentia</taxon>
        <taxon>Myomorpha</taxon>
        <taxon>Muroidea</taxon>
        <taxon>Cricetidae</taxon>
        <taxon>Cricetinae</taxon>
        <taxon>Cricetulus</taxon>
    </lineage>
</organism>
<evidence type="ECO:0000256" key="10">
    <source>
        <dbReference type="SAM" id="MobiDB-lite"/>
    </source>
</evidence>
<feature type="domain" description="EF-hand" evidence="11">
    <location>
        <begin position="608"/>
        <end position="643"/>
    </location>
</feature>
<keyword evidence="8" id="KW-0206">Cytoskeleton</keyword>
<evidence type="ECO:0000259" key="11">
    <source>
        <dbReference type="PROSITE" id="PS50222"/>
    </source>
</evidence>
<evidence type="ECO:0000256" key="6">
    <source>
        <dbReference type="ARBA" id="ARBA00022846"/>
    </source>
</evidence>
<proteinExistence type="predicted"/>
<comment type="subcellular location">
    <subcellularLocation>
        <location evidence="1">Cytoplasm</location>
        <location evidence="1">Cytoskeleton</location>
        <location evidence="1">Flagellum axoneme</location>
    </subcellularLocation>
</comment>
<dbReference type="PANTHER" id="PTHR12086:SF12">
    <property type="entry name" value="EF-HAND DOMAIN-CONTAINING FAMILY MEMBER B"/>
    <property type="match status" value="1"/>
</dbReference>
<keyword evidence="9" id="KW-0966">Cell projection</keyword>